<gene>
    <name evidence="2" type="ORF">HPULCUR_011167</name>
</gene>
<feature type="region of interest" description="Disordered" evidence="1">
    <location>
        <begin position="1"/>
        <end position="25"/>
    </location>
</feature>
<evidence type="ECO:0000313" key="3">
    <source>
        <dbReference type="Proteomes" id="UP001476247"/>
    </source>
</evidence>
<protein>
    <submittedName>
        <fullName evidence="2">Uncharacterized protein</fullName>
    </submittedName>
</protein>
<comment type="caution">
    <text evidence="2">The sequence shown here is derived from an EMBL/GenBank/DDBJ whole genome shotgun (WGS) entry which is preliminary data.</text>
</comment>
<name>A0ABP9YFB0_9FUNG</name>
<proteinExistence type="predicted"/>
<reference evidence="2 3" key="1">
    <citation type="submission" date="2024-04" db="EMBL/GenBank/DDBJ databases">
        <title>genome sequences of Mucor flavus KT1a and Helicostylum pulchrum KT1b strains isolation_sourced from the surface of a dry-aged beef.</title>
        <authorList>
            <person name="Toyotome T."/>
            <person name="Hosono M."/>
            <person name="Torimaru M."/>
            <person name="Fukuda K."/>
            <person name="Mikami N."/>
        </authorList>
    </citation>
    <scope>NUCLEOTIDE SEQUENCE [LARGE SCALE GENOMIC DNA]</scope>
    <source>
        <strain evidence="2 3">KT1b</strain>
    </source>
</reference>
<organism evidence="2 3">
    <name type="scientific">Helicostylum pulchrum</name>
    <dbReference type="NCBI Taxonomy" id="562976"/>
    <lineage>
        <taxon>Eukaryota</taxon>
        <taxon>Fungi</taxon>
        <taxon>Fungi incertae sedis</taxon>
        <taxon>Mucoromycota</taxon>
        <taxon>Mucoromycotina</taxon>
        <taxon>Mucoromycetes</taxon>
        <taxon>Mucorales</taxon>
        <taxon>Mucorineae</taxon>
        <taxon>Mucoraceae</taxon>
        <taxon>Helicostylum</taxon>
    </lineage>
</organism>
<evidence type="ECO:0000256" key="1">
    <source>
        <dbReference type="SAM" id="MobiDB-lite"/>
    </source>
</evidence>
<dbReference type="EMBL" id="BAABUJ010000049">
    <property type="protein sequence ID" value="GAA5805644.1"/>
    <property type="molecule type" value="Genomic_DNA"/>
</dbReference>
<evidence type="ECO:0000313" key="2">
    <source>
        <dbReference type="EMBL" id="GAA5805644.1"/>
    </source>
</evidence>
<keyword evidence="3" id="KW-1185">Reference proteome</keyword>
<sequence length="122" mass="14480">MKEQDEENNNVVHDDYADNDFADTDDENIMEYNMETDDEVELVMDVRKYPKLQPTGTIQQQQKTTWPKKQRNQFFRHNNPSKKQMELATRTFEDKIEDNKFINKSSNPVSRHQLLLGDVDKA</sequence>
<accession>A0ABP9YFB0</accession>
<dbReference type="Proteomes" id="UP001476247">
    <property type="component" value="Unassembled WGS sequence"/>
</dbReference>